<accession>A0A8J4YE23</accession>
<keyword evidence="4 11" id="KW-0689">Ribosomal protein</keyword>
<dbReference type="Pfam" id="PF14943">
    <property type="entry name" value="MRP-S26"/>
    <property type="match status" value="1"/>
</dbReference>
<dbReference type="PANTHER" id="PTHR21035">
    <property type="entry name" value="28S RIBOSOMAL PROTEIN S26, MITOCHONDRIAL"/>
    <property type="match status" value="1"/>
</dbReference>
<comment type="caution">
    <text evidence="11">The sequence shown here is derived from an EMBL/GenBank/DDBJ whole genome shotgun (WGS) entry which is preliminary data.</text>
</comment>
<dbReference type="EMBL" id="JACEEZ010010149">
    <property type="protein sequence ID" value="KAG0722001.1"/>
    <property type="molecule type" value="Genomic_DNA"/>
</dbReference>
<comment type="subcellular location">
    <subcellularLocation>
        <location evidence="1">Mitochondrion</location>
    </subcellularLocation>
</comment>
<proteinExistence type="inferred from homology"/>
<evidence type="ECO:0000256" key="8">
    <source>
        <dbReference type="ARBA" id="ARBA00035344"/>
    </source>
</evidence>
<dbReference type="Proteomes" id="UP000770661">
    <property type="component" value="Unassembled WGS sequence"/>
</dbReference>
<evidence type="ECO:0000256" key="7">
    <source>
        <dbReference type="ARBA" id="ARBA00035138"/>
    </source>
</evidence>
<dbReference type="OrthoDB" id="5988811at2759"/>
<evidence type="ECO:0000313" key="11">
    <source>
        <dbReference type="EMBL" id="KAG0722001.1"/>
    </source>
</evidence>
<name>A0A8J4YE23_CHIOP</name>
<keyword evidence="6" id="KW-0687">Ribonucleoprotein</keyword>
<feature type="compositionally biased region" description="Basic and acidic residues" evidence="10">
    <location>
        <begin position="13"/>
        <end position="35"/>
    </location>
</feature>
<comment type="similarity">
    <text evidence="2">Belongs to the mitochondrion-specific ribosomal protein mS26 family.</text>
</comment>
<evidence type="ECO:0000256" key="1">
    <source>
        <dbReference type="ARBA" id="ARBA00004173"/>
    </source>
</evidence>
<evidence type="ECO:0000256" key="9">
    <source>
        <dbReference type="SAM" id="Coils"/>
    </source>
</evidence>
<evidence type="ECO:0000256" key="6">
    <source>
        <dbReference type="ARBA" id="ARBA00023274"/>
    </source>
</evidence>
<feature type="coiled-coil region" evidence="9">
    <location>
        <begin position="86"/>
        <end position="143"/>
    </location>
</feature>
<keyword evidence="3" id="KW-0809">Transit peptide</keyword>
<evidence type="ECO:0000256" key="4">
    <source>
        <dbReference type="ARBA" id="ARBA00022980"/>
    </source>
</evidence>
<reference evidence="11" key="1">
    <citation type="submission" date="2020-07" db="EMBL/GenBank/DDBJ databases">
        <title>The High-quality genome of the commercially important snow crab, Chionoecetes opilio.</title>
        <authorList>
            <person name="Jeong J.-H."/>
            <person name="Ryu S."/>
        </authorList>
    </citation>
    <scope>NUCLEOTIDE SEQUENCE</scope>
    <source>
        <strain evidence="11">MADBK_172401_WGS</strain>
        <tissue evidence="11">Digestive gland</tissue>
    </source>
</reference>
<evidence type="ECO:0000256" key="10">
    <source>
        <dbReference type="SAM" id="MobiDB-lite"/>
    </source>
</evidence>
<feature type="compositionally biased region" description="Basic and acidic residues" evidence="10">
    <location>
        <begin position="170"/>
        <end position="199"/>
    </location>
</feature>
<evidence type="ECO:0000256" key="2">
    <source>
        <dbReference type="ARBA" id="ARBA00009672"/>
    </source>
</evidence>
<feature type="region of interest" description="Disordered" evidence="10">
    <location>
        <begin position="168"/>
        <end position="199"/>
    </location>
</feature>
<evidence type="ECO:0000256" key="5">
    <source>
        <dbReference type="ARBA" id="ARBA00023128"/>
    </source>
</evidence>
<dbReference type="InterPro" id="IPR026140">
    <property type="entry name" value="Ribosomal_mS26"/>
</dbReference>
<dbReference type="GO" id="GO:0005763">
    <property type="term" value="C:mitochondrial small ribosomal subunit"/>
    <property type="evidence" value="ECO:0007669"/>
    <property type="project" value="InterPro"/>
</dbReference>
<evidence type="ECO:0000313" key="12">
    <source>
        <dbReference type="Proteomes" id="UP000770661"/>
    </source>
</evidence>
<keyword evidence="12" id="KW-1185">Reference proteome</keyword>
<gene>
    <name evidence="11" type="primary">mRpS26</name>
    <name evidence="11" type="ORF">GWK47_045280</name>
</gene>
<feature type="region of interest" description="Disordered" evidence="10">
    <location>
        <begin position="1"/>
        <end position="35"/>
    </location>
</feature>
<evidence type="ECO:0000256" key="3">
    <source>
        <dbReference type="ARBA" id="ARBA00022946"/>
    </source>
</evidence>
<dbReference type="PANTHER" id="PTHR21035:SF2">
    <property type="entry name" value="SMALL RIBOSOMAL SUBUNIT PROTEIN MS26"/>
    <property type="match status" value="1"/>
</dbReference>
<sequence length="199" mass="23187">MVPCGPDISVHPGKSECQRISDPREDKTPPEELRELKRLNDNYKTMMKSVRQHLRQEGIRLADTSELAMQQVAQEEEEHQQLMEYNRQENLRVAALREERVRKEHEAEITRVEASLVKQAQMAAAAEEEALRLINETQELVKTFIKREDLEQAIEAAMEDPTDYNFALDPDGHVFRGRNTRPEDVPKEEWEKLERAAQI</sequence>
<keyword evidence="5" id="KW-0496">Mitochondrion</keyword>
<organism evidence="11 12">
    <name type="scientific">Chionoecetes opilio</name>
    <name type="common">Atlantic snow crab</name>
    <name type="synonym">Cancer opilio</name>
    <dbReference type="NCBI Taxonomy" id="41210"/>
    <lineage>
        <taxon>Eukaryota</taxon>
        <taxon>Metazoa</taxon>
        <taxon>Ecdysozoa</taxon>
        <taxon>Arthropoda</taxon>
        <taxon>Crustacea</taxon>
        <taxon>Multicrustacea</taxon>
        <taxon>Malacostraca</taxon>
        <taxon>Eumalacostraca</taxon>
        <taxon>Eucarida</taxon>
        <taxon>Decapoda</taxon>
        <taxon>Pleocyemata</taxon>
        <taxon>Brachyura</taxon>
        <taxon>Eubrachyura</taxon>
        <taxon>Majoidea</taxon>
        <taxon>Majidae</taxon>
        <taxon>Chionoecetes</taxon>
    </lineage>
</organism>
<keyword evidence="9" id="KW-0175">Coiled coil</keyword>
<protein>
    <recommendedName>
        <fullName evidence="7">Small ribosomal subunit protein mS26</fullName>
    </recommendedName>
    <alternativeName>
        <fullName evidence="8">28S ribosomal protein S26, mitochondrial</fullName>
    </alternativeName>
</protein>
<dbReference type="AlphaFoldDB" id="A0A8J4YE23"/>